<name>A0A9P7Y6I2_9HELO</name>
<dbReference type="InterPro" id="IPR051678">
    <property type="entry name" value="AGP_Transferase"/>
</dbReference>
<comment type="caution">
    <text evidence="2">The sequence shown here is derived from an EMBL/GenBank/DDBJ whole genome shotgun (WGS) entry which is preliminary data.</text>
</comment>
<dbReference type="Pfam" id="PF01636">
    <property type="entry name" value="APH"/>
    <property type="match status" value="1"/>
</dbReference>
<sequence length="383" mass="43269">MGTPADHLPKPVSEDAINTLLVAVGLPKANKIVSPKVTAQYHSIYMISLPPYDKSSVTELVLRVSGHHLPHIKTVNEVGVMSWVAKNTTIPIPAVVAYDSSAENAIAHEYTLLSRAEGTTLSDIYQTLSEDQTRLILDQVIDFLAQLHSHEWSAIGGLNLKDNGDVELGQVLDETFWQLPDIEKLWPEGETVASLNIGGPYSTYVEYISAQIRKYIQLIQIHEKLAFMREVIPRLEAFLTALPKHSDELNNVKLQLAHKDLHFANMLYDNTSNKITAVLDWEFSGVVPFTKWNPRRSFLWNGRDNEESANEKQRFLELFNQRCKDRGLDILEGAAYSSPLQESMQKVADFLRAIVEVAPRDQRKDLVPNWRATVLENIARFDS</sequence>
<dbReference type="EMBL" id="MU252023">
    <property type="protein sequence ID" value="KAG9228199.1"/>
    <property type="molecule type" value="Genomic_DNA"/>
</dbReference>
<keyword evidence="3" id="KW-1185">Reference proteome</keyword>
<dbReference type="InterPro" id="IPR011009">
    <property type="entry name" value="Kinase-like_dom_sf"/>
</dbReference>
<dbReference type="AlphaFoldDB" id="A0A9P7Y6I2"/>
<dbReference type="InterPro" id="IPR002575">
    <property type="entry name" value="Aminoglycoside_PTrfase"/>
</dbReference>
<dbReference type="Gene3D" id="3.90.1200.10">
    <property type="match status" value="1"/>
</dbReference>
<organism evidence="2 3">
    <name type="scientific">Amylocarpus encephaloides</name>
    <dbReference type="NCBI Taxonomy" id="45428"/>
    <lineage>
        <taxon>Eukaryota</taxon>
        <taxon>Fungi</taxon>
        <taxon>Dikarya</taxon>
        <taxon>Ascomycota</taxon>
        <taxon>Pezizomycotina</taxon>
        <taxon>Leotiomycetes</taxon>
        <taxon>Helotiales</taxon>
        <taxon>Helotiales incertae sedis</taxon>
        <taxon>Amylocarpus</taxon>
    </lineage>
</organism>
<evidence type="ECO:0000313" key="3">
    <source>
        <dbReference type="Proteomes" id="UP000824998"/>
    </source>
</evidence>
<gene>
    <name evidence="2" type="ORF">BJ875DRAFT_478103</name>
</gene>
<reference evidence="2" key="1">
    <citation type="journal article" date="2021" name="IMA Fungus">
        <title>Genomic characterization of three marine fungi, including Emericellopsis atlantica sp. nov. with signatures of a generalist lifestyle and marine biomass degradation.</title>
        <authorList>
            <person name="Hagestad O.C."/>
            <person name="Hou L."/>
            <person name="Andersen J.H."/>
            <person name="Hansen E.H."/>
            <person name="Altermark B."/>
            <person name="Li C."/>
            <person name="Kuhnert E."/>
            <person name="Cox R.J."/>
            <person name="Crous P.W."/>
            <person name="Spatafora J.W."/>
            <person name="Lail K."/>
            <person name="Amirebrahimi M."/>
            <person name="Lipzen A."/>
            <person name="Pangilinan J."/>
            <person name="Andreopoulos W."/>
            <person name="Hayes R.D."/>
            <person name="Ng V."/>
            <person name="Grigoriev I.V."/>
            <person name="Jackson S.A."/>
            <person name="Sutton T.D.S."/>
            <person name="Dobson A.D.W."/>
            <person name="Rama T."/>
        </authorList>
    </citation>
    <scope>NUCLEOTIDE SEQUENCE</scope>
    <source>
        <strain evidence="2">TRa018bII</strain>
    </source>
</reference>
<dbReference type="PANTHER" id="PTHR21310">
    <property type="entry name" value="AMINOGLYCOSIDE PHOSPHOTRANSFERASE-RELATED-RELATED"/>
    <property type="match status" value="1"/>
</dbReference>
<feature type="domain" description="Aminoglycoside phosphotransferase" evidence="1">
    <location>
        <begin position="58"/>
        <end position="288"/>
    </location>
</feature>
<dbReference type="Proteomes" id="UP000824998">
    <property type="component" value="Unassembled WGS sequence"/>
</dbReference>
<proteinExistence type="predicted"/>
<dbReference type="OrthoDB" id="5412996at2759"/>
<accession>A0A9P7Y6I2</accession>
<dbReference type="SUPFAM" id="SSF56112">
    <property type="entry name" value="Protein kinase-like (PK-like)"/>
    <property type="match status" value="1"/>
</dbReference>
<protein>
    <submittedName>
        <fullName evidence="2">Phosphotransferase enzyme family-domain-containing protein</fullName>
    </submittedName>
</protein>
<evidence type="ECO:0000259" key="1">
    <source>
        <dbReference type="Pfam" id="PF01636"/>
    </source>
</evidence>
<evidence type="ECO:0000313" key="2">
    <source>
        <dbReference type="EMBL" id="KAG9228199.1"/>
    </source>
</evidence>